<proteinExistence type="predicted"/>
<name>A0A5B7EJR6_PORTR</name>
<gene>
    <name evidence="2" type="ORF">E2C01_027853</name>
</gene>
<dbReference type="EMBL" id="VSRR010003059">
    <property type="protein sequence ID" value="MPC34462.1"/>
    <property type="molecule type" value="Genomic_DNA"/>
</dbReference>
<reference evidence="2 3" key="1">
    <citation type="submission" date="2019-05" db="EMBL/GenBank/DDBJ databases">
        <title>Another draft genome of Portunus trituberculatus and its Hox gene families provides insights of decapod evolution.</title>
        <authorList>
            <person name="Jeong J.-H."/>
            <person name="Song I."/>
            <person name="Kim S."/>
            <person name="Choi T."/>
            <person name="Kim D."/>
            <person name="Ryu S."/>
            <person name="Kim W."/>
        </authorList>
    </citation>
    <scope>NUCLEOTIDE SEQUENCE [LARGE SCALE GENOMIC DNA]</scope>
    <source>
        <tissue evidence="2">Muscle</tissue>
    </source>
</reference>
<evidence type="ECO:0000256" key="1">
    <source>
        <dbReference type="SAM" id="MobiDB-lite"/>
    </source>
</evidence>
<dbReference type="Proteomes" id="UP000324222">
    <property type="component" value="Unassembled WGS sequence"/>
</dbReference>
<evidence type="ECO:0000313" key="2">
    <source>
        <dbReference type="EMBL" id="MPC34462.1"/>
    </source>
</evidence>
<accession>A0A5B7EJR6</accession>
<evidence type="ECO:0000313" key="3">
    <source>
        <dbReference type="Proteomes" id="UP000324222"/>
    </source>
</evidence>
<feature type="compositionally biased region" description="Polar residues" evidence="1">
    <location>
        <begin position="71"/>
        <end position="82"/>
    </location>
</feature>
<comment type="caution">
    <text evidence="2">The sequence shown here is derived from an EMBL/GenBank/DDBJ whole genome shotgun (WGS) entry which is preliminary data.</text>
</comment>
<organism evidence="2 3">
    <name type="scientific">Portunus trituberculatus</name>
    <name type="common">Swimming crab</name>
    <name type="synonym">Neptunus trituberculatus</name>
    <dbReference type="NCBI Taxonomy" id="210409"/>
    <lineage>
        <taxon>Eukaryota</taxon>
        <taxon>Metazoa</taxon>
        <taxon>Ecdysozoa</taxon>
        <taxon>Arthropoda</taxon>
        <taxon>Crustacea</taxon>
        <taxon>Multicrustacea</taxon>
        <taxon>Malacostraca</taxon>
        <taxon>Eumalacostraca</taxon>
        <taxon>Eucarida</taxon>
        <taxon>Decapoda</taxon>
        <taxon>Pleocyemata</taxon>
        <taxon>Brachyura</taxon>
        <taxon>Eubrachyura</taxon>
        <taxon>Portunoidea</taxon>
        <taxon>Portunidae</taxon>
        <taxon>Portuninae</taxon>
        <taxon>Portunus</taxon>
    </lineage>
</organism>
<sequence length="82" mass="9072">MGVHGWNGRDGGRVILLHAAHAPDAAHLKLLLIVEFVSLLHLLPLLRPTILKPDFDLSGRGDPDSFDRFGNQRQFPLQPVTS</sequence>
<keyword evidence="3" id="KW-1185">Reference proteome</keyword>
<feature type="region of interest" description="Disordered" evidence="1">
    <location>
        <begin position="62"/>
        <end position="82"/>
    </location>
</feature>
<protein>
    <submittedName>
        <fullName evidence="2">Uncharacterized protein</fullName>
    </submittedName>
</protein>
<dbReference type="AlphaFoldDB" id="A0A5B7EJR6"/>